<dbReference type="Proteomes" id="UP000188967">
    <property type="component" value="Unassembled WGS sequence"/>
</dbReference>
<dbReference type="EMBL" id="MTPS01000307">
    <property type="protein sequence ID" value="ONG33276.1"/>
    <property type="molecule type" value="Genomic_DNA"/>
</dbReference>
<dbReference type="AlphaFoldDB" id="A0A1V2GDF9"/>
<name>A0A1V2GDF9_ECOLX</name>
<protein>
    <submittedName>
        <fullName evidence="1">Uncharacterized protein</fullName>
    </submittedName>
</protein>
<evidence type="ECO:0000313" key="2">
    <source>
        <dbReference type="Proteomes" id="UP000188967"/>
    </source>
</evidence>
<reference evidence="1 2" key="1">
    <citation type="submission" date="2017-01" db="EMBL/GenBank/DDBJ databases">
        <title>Draft genome sequence of an E. coli strain isolated from human, in Amazon, Brazil.</title>
        <authorList>
            <person name="Moura Q."/>
            <person name="Fernandes M.R."/>
            <person name="Cerdeira L."/>
            <person name="Vianello M."/>
            <person name="Souza T.A."/>
            <person name="Ienne S."/>
            <person name="Lincopan N."/>
        </authorList>
    </citation>
    <scope>NUCLEOTIDE SEQUENCE [LARGE SCALE GENOMIC DNA]</scope>
    <source>
        <strain evidence="1 2">ICBEcBL-II-13</strain>
    </source>
</reference>
<accession>A0A1V2GDF9</accession>
<proteinExistence type="predicted"/>
<comment type="caution">
    <text evidence="1">The sequence shown here is derived from an EMBL/GenBank/DDBJ whole genome shotgun (WGS) entry which is preliminary data.</text>
</comment>
<sequence length="328" mass="38883">MRISKVKSHVFWQNFELGIELDIAGTFIYDGLNALHEMENFHYESEIFNLLYNISVGVERFLKVAIILIEFNEKTDIEGFEVFEGKLKTHNHSSLLARIKNSERINLSQVHHDFISLLNEFYDLYRYDRYSLNTIQQLSKEKEALLSFLLKYEALDTNKRYLDQSIYSNTEKTKKIVGKTISKIILQIYDIIKRAATRKGIYTDEVRYDSKVGYLLMRKKFDFIDRDIMWKEVLVFILNTDKNSKFYEHIKNISPLDLDIALLGDYLQVFNKRTKDNVVLDEIEHWYAEGNIPFKERIENLSVIGDGDAWSYFYEDEDEDEDEDDAIF</sequence>
<evidence type="ECO:0000313" key="1">
    <source>
        <dbReference type="EMBL" id="ONG33276.1"/>
    </source>
</evidence>
<gene>
    <name evidence="1" type="ORF">BXT93_17960</name>
</gene>
<organism evidence="1 2">
    <name type="scientific">Escherichia coli</name>
    <dbReference type="NCBI Taxonomy" id="562"/>
    <lineage>
        <taxon>Bacteria</taxon>
        <taxon>Pseudomonadati</taxon>
        <taxon>Pseudomonadota</taxon>
        <taxon>Gammaproteobacteria</taxon>
        <taxon>Enterobacterales</taxon>
        <taxon>Enterobacteriaceae</taxon>
        <taxon>Escherichia</taxon>
    </lineage>
</organism>